<reference evidence="1" key="1">
    <citation type="submission" date="2020-11" db="EMBL/GenBank/DDBJ databases">
        <authorList>
            <person name="Tran Van P."/>
        </authorList>
    </citation>
    <scope>NUCLEOTIDE SEQUENCE</scope>
</reference>
<gene>
    <name evidence="1" type="ORF">TBIB3V08_LOCUS2703</name>
</gene>
<accession>A0A7R9HZW0</accession>
<organism evidence="1">
    <name type="scientific">Timema bartmani</name>
    <dbReference type="NCBI Taxonomy" id="61472"/>
    <lineage>
        <taxon>Eukaryota</taxon>
        <taxon>Metazoa</taxon>
        <taxon>Ecdysozoa</taxon>
        <taxon>Arthropoda</taxon>
        <taxon>Hexapoda</taxon>
        <taxon>Insecta</taxon>
        <taxon>Pterygota</taxon>
        <taxon>Neoptera</taxon>
        <taxon>Polyneoptera</taxon>
        <taxon>Phasmatodea</taxon>
        <taxon>Timematodea</taxon>
        <taxon>Timematoidea</taxon>
        <taxon>Timematidae</taxon>
        <taxon>Timema</taxon>
    </lineage>
</organism>
<dbReference type="AlphaFoldDB" id="A0A7R9HZW0"/>
<name>A0A7R9HZW0_9NEOP</name>
<proteinExistence type="predicted"/>
<dbReference type="SUPFAM" id="SSF55753">
    <property type="entry name" value="Actin depolymerizing proteins"/>
    <property type="match status" value="1"/>
</dbReference>
<sequence length="85" mass="9899">MVREIAPVLHVSEPQPWFPCSQEYLKSDPSERSHELNLIFTVKQGDEPDSFKSLFPSWDPAHWESQPSYEELKRQIVEANATIED</sequence>
<evidence type="ECO:0000313" key="1">
    <source>
        <dbReference type="EMBL" id="CAD7440177.1"/>
    </source>
</evidence>
<dbReference type="InterPro" id="IPR029006">
    <property type="entry name" value="ADF-H/Gelsolin-like_dom_sf"/>
</dbReference>
<dbReference type="Gene3D" id="3.40.20.10">
    <property type="entry name" value="Severin"/>
    <property type="match status" value="1"/>
</dbReference>
<protein>
    <submittedName>
        <fullName evidence="1">Uncharacterized protein</fullName>
    </submittedName>
</protein>
<dbReference type="EMBL" id="OD564897">
    <property type="protein sequence ID" value="CAD7440177.1"/>
    <property type="molecule type" value="Genomic_DNA"/>
</dbReference>